<dbReference type="GeneID" id="2905444"/>
<dbReference type="VEuPathDB" id="FungiDB:DEHA2G21868g"/>
<proteinExistence type="predicted"/>
<keyword evidence="2" id="KW-1185">Reference proteome</keyword>
<dbReference type="HOGENOM" id="CLU_518759_0_0_1"/>
<accession>Q6BH27</accession>
<dbReference type="KEGG" id="dha:DEHA2G21868g"/>
<dbReference type="RefSeq" id="XP_462494.2">
    <property type="nucleotide sequence ID" value="XM_462494.1"/>
</dbReference>
<organism evidence="1 2">
    <name type="scientific">Debaryomyces hansenii (strain ATCC 36239 / CBS 767 / BCRC 21394 / JCM 1990 / NBRC 0083 / IGC 2968)</name>
    <name type="common">Yeast</name>
    <name type="synonym">Torulaspora hansenii</name>
    <dbReference type="NCBI Taxonomy" id="284592"/>
    <lineage>
        <taxon>Eukaryota</taxon>
        <taxon>Fungi</taxon>
        <taxon>Dikarya</taxon>
        <taxon>Ascomycota</taxon>
        <taxon>Saccharomycotina</taxon>
        <taxon>Pichiomycetes</taxon>
        <taxon>Debaryomycetaceae</taxon>
        <taxon>Debaryomyces</taxon>
    </lineage>
</organism>
<dbReference type="InParanoid" id="Q6BH27"/>
<gene>
    <name evidence="1" type="ordered locus">DEHA2G21868g</name>
</gene>
<dbReference type="EMBL" id="CR382139">
    <property type="protein sequence ID" value="CAG91004.2"/>
    <property type="molecule type" value="Genomic_DNA"/>
</dbReference>
<reference evidence="1 2" key="1">
    <citation type="journal article" date="2004" name="Nature">
        <title>Genome evolution in yeasts.</title>
        <authorList>
            <consortium name="Genolevures"/>
            <person name="Dujon B."/>
            <person name="Sherman D."/>
            <person name="Fischer G."/>
            <person name="Durrens P."/>
            <person name="Casaregola S."/>
            <person name="Lafontaine I."/>
            <person name="de Montigny J."/>
            <person name="Marck C."/>
            <person name="Neuveglise C."/>
            <person name="Talla E."/>
            <person name="Goffard N."/>
            <person name="Frangeul L."/>
            <person name="Aigle M."/>
            <person name="Anthouard V."/>
            <person name="Babour A."/>
            <person name="Barbe V."/>
            <person name="Barnay S."/>
            <person name="Blanchin S."/>
            <person name="Beckerich J.M."/>
            <person name="Beyne E."/>
            <person name="Bleykasten C."/>
            <person name="Boisrame A."/>
            <person name="Boyer J."/>
            <person name="Cattolico L."/>
            <person name="Confanioleri F."/>
            <person name="de Daruvar A."/>
            <person name="Despons L."/>
            <person name="Fabre E."/>
            <person name="Fairhead C."/>
            <person name="Ferry-Dumazet H."/>
            <person name="Groppi A."/>
            <person name="Hantraye F."/>
            <person name="Hennequin C."/>
            <person name="Jauniaux N."/>
            <person name="Joyet P."/>
            <person name="Kachouri R."/>
            <person name="Kerrest A."/>
            <person name="Koszul R."/>
            <person name="Lemaire M."/>
            <person name="Lesur I."/>
            <person name="Ma L."/>
            <person name="Muller H."/>
            <person name="Nicaud J.M."/>
            <person name="Nikolski M."/>
            <person name="Oztas S."/>
            <person name="Ozier-Kalogeropoulos O."/>
            <person name="Pellenz S."/>
            <person name="Potier S."/>
            <person name="Richard G.F."/>
            <person name="Straub M.L."/>
            <person name="Suleau A."/>
            <person name="Swennene D."/>
            <person name="Tekaia F."/>
            <person name="Wesolowski-Louvel M."/>
            <person name="Westhof E."/>
            <person name="Wirth B."/>
            <person name="Zeniou-Meyer M."/>
            <person name="Zivanovic I."/>
            <person name="Bolotin-Fukuhara M."/>
            <person name="Thierry A."/>
            <person name="Bouchier C."/>
            <person name="Caudron B."/>
            <person name="Scarpelli C."/>
            <person name="Gaillardin C."/>
            <person name="Weissenbach J."/>
            <person name="Wincker P."/>
            <person name="Souciet J.L."/>
        </authorList>
    </citation>
    <scope>NUCLEOTIDE SEQUENCE [LARGE SCALE GENOMIC DNA]</scope>
    <source>
        <strain evidence="2">ATCC 36239 / CBS 767 / BCRC 21394 / JCM 1990 / NBRC 0083 / IGC 2968</strain>
    </source>
</reference>
<dbReference type="AlphaFoldDB" id="Q6BH27"/>
<dbReference type="Proteomes" id="UP000000599">
    <property type="component" value="Chromosome G"/>
</dbReference>
<name>Q6BH27_DEBHA</name>
<evidence type="ECO:0000313" key="2">
    <source>
        <dbReference type="Proteomes" id="UP000000599"/>
    </source>
</evidence>
<protein>
    <submittedName>
        <fullName evidence="1">DEHA2G21868p</fullName>
    </submittedName>
</protein>
<dbReference type="OrthoDB" id="4348902at2759"/>
<evidence type="ECO:0000313" key="1">
    <source>
        <dbReference type="EMBL" id="CAG91004.2"/>
    </source>
</evidence>
<sequence length="525" mass="61128">MVKGFISQEQIDNAPVLKPSLRLKEGMIIMKDCHMTFSVPEIAEMNMSTVFESRYTPEQMLNYMKYYGCSMQIEDVVFAIYLSQEESIKEELKPYVEQMIRNDTCGLTDLKYLITDIGPSVYRDFQFSRLMHTRFVKVFTWLQEWGIVKPGILKVPAPVLATPNPEHVEFAYRVTEILSKLKKYNKKLGNKQGMKISDYMRENFVCNHNKKNNIDEITNRMNILSLINEEKLVLSKKRFRSLQHYLNHSFDPKFTRRASYTLLQIEEYMLAASDMSTSDALNKTTDPLLYGIYTLRRIRNNQRKVVGVGFPGNFINKEKLTLSENQRLVPQNYPLVLTQFELKLLQIIFRSPFERYSNLFSSAIVPGFSVENKIEKNYWTYVNKICLLLAEYVSIYGDGDFFNLICHFRKQKYPEKFKHNQIERSFNPVTKLDAGRGPTSVYNNLLNALTGLKYALATAGEPEIDARFGRNRAFLAIDIMKSFSQFENDAFEGGRIPGWVNLMSERKLIDNFPFLNVYVGKESYL</sequence>